<comment type="cofactor">
    <cofactor evidence="1 7">
        <name>heme</name>
        <dbReference type="ChEBI" id="CHEBI:30413"/>
    </cofactor>
</comment>
<reference evidence="9" key="1">
    <citation type="journal article" date="2020" name="Stud. Mycol.">
        <title>101 Dothideomycetes genomes: a test case for predicting lifestyles and emergence of pathogens.</title>
        <authorList>
            <person name="Haridas S."/>
            <person name="Albert R."/>
            <person name="Binder M."/>
            <person name="Bloem J."/>
            <person name="Labutti K."/>
            <person name="Salamov A."/>
            <person name="Andreopoulos B."/>
            <person name="Baker S."/>
            <person name="Barry K."/>
            <person name="Bills G."/>
            <person name="Bluhm B."/>
            <person name="Cannon C."/>
            <person name="Castanera R."/>
            <person name="Culley D."/>
            <person name="Daum C."/>
            <person name="Ezra D."/>
            <person name="Gonzalez J."/>
            <person name="Henrissat B."/>
            <person name="Kuo A."/>
            <person name="Liang C."/>
            <person name="Lipzen A."/>
            <person name="Lutzoni F."/>
            <person name="Magnuson J."/>
            <person name="Mondo S."/>
            <person name="Nolan M."/>
            <person name="Ohm R."/>
            <person name="Pangilinan J."/>
            <person name="Park H.-J."/>
            <person name="Ramirez L."/>
            <person name="Alfaro M."/>
            <person name="Sun H."/>
            <person name="Tritt A."/>
            <person name="Yoshinaga Y."/>
            <person name="Zwiers L.-H."/>
            <person name="Turgeon B."/>
            <person name="Goodwin S."/>
            <person name="Spatafora J."/>
            <person name="Crous P."/>
            <person name="Grigoriev I."/>
        </authorList>
    </citation>
    <scope>NUCLEOTIDE SEQUENCE</scope>
    <source>
        <strain evidence="9">CBS 122368</strain>
    </source>
</reference>
<dbReference type="InterPro" id="IPR002403">
    <property type="entry name" value="Cyt_P450_E_grp-IV"/>
</dbReference>
<evidence type="ECO:0000313" key="9">
    <source>
        <dbReference type="EMBL" id="KAF2250067.1"/>
    </source>
</evidence>
<evidence type="ECO:0000256" key="7">
    <source>
        <dbReference type="PIRSR" id="PIRSR602403-1"/>
    </source>
</evidence>
<dbReference type="GeneID" id="54584301"/>
<organism evidence="9 10">
    <name type="scientific">Trematosphaeria pertusa</name>
    <dbReference type="NCBI Taxonomy" id="390896"/>
    <lineage>
        <taxon>Eukaryota</taxon>
        <taxon>Fungi</taxon>
        <taxon>Dikarya</taxon>
        <taxon>Ascomycota</taxon>
        <taxon>Pezizomycotina</taxon>
        <taxon>Dothideomycetes</taxon>
        <taxon>Pleosporomycetidae</taxon>
        <taxon>Pleosporales</taxon>
        <taxon>Massarineae</taxon>
        <taxon>Trematosphaeriaceae</taxon>
        <taxon>Trematosphaeria</taxon>
    </lineage>
</organism>
<evidence type="ECO:0000256" key="3">
    <source>
        <dbReference type="ARBA" id="ARBA00022723"/>
    </source>
</evidence>
<keyword evidence="10" id="KW-1185">Reference proteome</keyword>
<evidence type="ECO:0000256" key="1">
    <source>
        <dbReference type="ARBA" id="ARBA00001971"/>
    </source>
</evidence>
<dbReference type="Gene3D" id="1.10.630.10">
    <property type="entry name" value="Cytochrome P450"/>
    <property type="match status" value="1"/>
</dbReference>
<dbReference type="InterPro" id="IPR001128">
    <property type="entry name" value="Cyt_P450"/>
</dbReference>
<feature type="binding site" description="axial binding residue" evidence="7">
    <location>
        <position position="450"/>
    </location>
    <ligand>
        <name>heme</name>
        <dbReference type="ChEBI" id="CHEBI:30413"/>
    </ligand>
    <ligandPart>
        <name>Fe</name>
        <dbReference type="ChEBI" id="CHEBI:18248"/>
    </ligandPart>
</feature>
<gene>
    <name evidence="9" type="ORF">BU26DRAFT_530547</name>
</gene>
<dbReference type="PANTHER" id="PTHR24305">
    <property type="entry name" value="CYTOCHROME P450"/>
    <property type="match status" value="1"/>
</dbReference>
<proteinExistence type="inferred from homology"/>
<name>A0A6A6IIQ9_9PLEO</name>
<keyword evidence="4 8" id="KW-0560">Oxidoreductase</keyword>
<dbReference type="InterPro" id="IPR036396">
    <property type="entry name" value="Cyt_P450_sf"/>
</dbReference>
<evidence type="ECO:0000256" key="2">
    <source>
        <dbReference type="ARBA" id="ARBA00010617"/>
    </source>
</evidence>
<dbReference type="OrthoDB" id="3945418at2759"/>
<evidence type="ECO:0000256" key="4">
    <source>
        <dbReference type="ARBA" id="ARBA00023002"/>
    </source>
</evidence>
<comment type="similarity">
    <text evidence="2 8">Belongs to the cytochrome P450 family.</text>
</comment>
<dbReference type="GO" id="GO:0004497">
    <property type="term" value="F:monooxygenase activity"/>
    <property type="evidence" value="ECO:0007669"/>
    <property type="project" value="UniProtKB-KW"/>
</dbReference>
<accession>A0A6A6IIQ9</accession>
<dbReference type="Pfam" id="PF00067">
    <property type="entry name" value="p450"/>
    <property type="match status" value="1"/>
</dbReference>
<evidence type="ECO:0000256" key="6">
    <source>
        <dbReference type="ARBA" id="ARBA00023033"/>
    </source>
</evidence>
<keyword evidence="5 7" id="KW-0408">Iron</keyword>
<dbReference type="GO" id="GO:0005506">
    <property type="term" value="F:iron ion binding"/>
    <property type="evidence" value="ECO:0007669"/>
    <property type="project" value="InterPro"/>
</dbReference>
<dbReference type="InterPro" id="IPR017972">
    <property type="entry name" value="Cyt_P450_CS"/>
</dbReference>
<keyword evidence="7 8" id="KW-0349">Heme</keyword>
<dbReference type="SUPFAM" id="SSF48264">
    <property type="entry name" value="Cytochrome P450"/>
    <property type="match status" value="1"/>
</dbReference>
<dbReference type="PANTHER" id="PTHR24305:SF157">
    <property type="entry name" value="N-ACETYLTRYPTOPHAN 6-HYDROXYLASE IVOC-RELATED"/>
    <property type="match status" value="1"/>
</dbReference>
<dbReference type="Proteomes" id="UP000800094">
    <property type="component" value="Unassembled WGS sequence"/>
</dbReference>
<evidence type="ECO:0000256" key="5">
    <source>
        <dbReference type="ARBA" id="ARBA00023004"/>
    </source>
</evidence>
<dbReference type="PROSITE" id="PS00086">
    <property type="entry name" value="CYTOCHROME_P450"/>
    <property type="match status" value="1"/>
</dbReference>
<dbReference type="InterPro" id="IPR050121">
    <property type="entry name" value="Cytochrome_P450_monoxygenase"/>
</dbReference>
<protein>
    <submittedName>
        <fullName evidence="9">Cytochrome P450</fullName>
    </submittedName>
</protein>
<sequence>MFTSADGLSAARSSLGLSPRTTITIVFACTFLAHRLMVIIYRLFISPLAKFPYPKVAAATGLYEQYFNVVRKGRYVFEIERLHNAYGPIVRVNPQELSIRDADFYDKVYVYGSVRLTDNYNHFVDGIDFQLEGSHFFTTPHDLHRGRRKPLEPYFSRLGVDRLEPTIRDLAEKVVKRFEALKDTDTVVRLDYVMLCYTGDVISNVCCENPTSLLDDERFSTDCAEQIRLVRSIPETILLRIDRRSQLFNDWKDMAEKHILEVKREENRTDGTPLVRRGNHTTLFRHFVNSNLLESEFSVPRLVNEAQVLLGARTACVLDLICYYILADSDVRARMTEELAEVMADWPGKRPTLTQLEKLPYFLADIKEGLRLSYGMMRRLPRVSPNVSIQCREWSIPAGTPVEISAYMQHTNPDVFPEPFRFLPERWLPGNVTPAMNRNFVPFSKGSRNCLGINLTQAEISHILAALFREGAPQFQLYHTDESDVALVHDFIVPLPKIDSKGICVIFP</sequence>
<keyword evidence="3 7" id="KW-0479">Metal-binding</keyword>
<keyword evidence="6 8" id="KW-0503">Monooxygenase</keyword>
<dbReference type="CDD" id="cd11062">
    <property type="entry name" value="CYP58-like"/>
    <property type="match status" value="1"/>
</dbReference>
<dbReference type="PRINTS" id="PR00465">
    <property type="entry name" value="EP450IV"/>
</dbReference>
<dbReference type="GO" id="GO:0020037">
    <property type="term" value="F:heme binding"/>
    <property type="evidence" value="ECO:0007669"/>
    <property type="project" value="InterPro"/>
</dbReference>
<dbReference type="EMBL" id="ML987194">
    <property type="protein sequence ID" value="KAF2250067.1"/>
    <property type="molecule type" value="Genomic_DNA"/>
</dbReference>
<dbReference type="RefSeq" id="XP_033685071.1">
    <property type="nucleotide sequence ID" value="XM_033830971.1"/>
</dbReference>
<evidence type="ECO:0000256" key="8">
    <source>
        <dbReference type="RuleBase" id="RU000461"/>
    </source>
</evidence>
<dbReference type="GO" id="GO:0016705">
    <property type="term" value="F:oxidoreductase activity, acting on paired donors, with incorporation or reduction of molecular oxygen"/>
    <property type="evidence" value="ECO:0007669"/>
    <property type="project" value="InterPro"/>
</dbReference>
<evidence type="ECO:0000313" key="10">
    <source>
        <dbReference type="Proteomes" id="UP000800094"/>
    </source>
</evidence>
<dbReference type="AlphaFoldDB" id="A0A6A6IIQ9"/>